<comment type="caution">
    <text evidence="8">The sequence shown here is derived from an EMBL/GenBank/DDBJ whole genome shotgun (WGS) entry which is preliminary data.</text>
</comment>
<dbReference type="OrthoDB" id="6159439at2759"/>
<dbReference type="InterPro" id="IPR001356">
    <property type="entry name" value="HD"/>
</dbReference>
<dbReference type="InterPro" id="IPR009057">
    <property type="entry name" value="Homeodomain-like_sf"/>
</dbReference>
<evidence type="ECO:0000259" key="7">
    <source>
        <dbReference type="PROSITE" id="PS50071"/>
    </source>
</evidence>
<dbReference type="GO" id="GO:0007420">
    <property type="term" value="P:brain development"/>
    <property type="evidence" value="ECO:0007669"/>
    <property type="project" value="TreeGrafter"/>
</dbReference>
<feature type="DNA-binding region" description="Homeobox" evidence="5">
    <location>
        <begin position="33"/>
        <end position="92"/>
    </location>
</feature>
<sequence length="254" mass="28770">MRSAYCIYPANTYNANGQIKELIFPKGLDLDRPKRARTTFTTEQLAALEKEFKRNHYLVGRERSILATKLGLSETQVKVWYQNRRTKCKRDRERVTETTGTNGNFSSTPLILSTSFSKTSPSPLPSTNLFPYSPHHKLRKDTQNENISITQNQVDSTCNTIPSLSKDSNYQISSVTEKDNDVIKSPKEANNLLYRQQNINPLSFRDMHPFSTIFGTLHTVPSSIAHSAFASLNPSAFQHPVHSMKPSAYSSWLP</sequence>
<comment type="subcellular location">
    <subcellularLocation>
        <location evidence="1 5 6">Nucleus</location>
    </subcellularLocation>
</comment>
<keyword evidence="9" id="KW-1185">Reference proteome</keyword>
<evidence type="ECO:0000256" key="6">
    <source>
        <dbReference type="RuleBase" id="RU000682"/>
    </source>
</evidence>
<dbReference type="PRINTS" id="PR00031">
    <property type="entry name" value="HTHREPRESSR"/>
</dbReference>
<dbReference type="AlphaFoldDB" id="A0A5N5TEF0"/>
<proteinExistence type="predicted"/>
<dbReference type="EMBL" id="SEYY01003139">
    <property type="protein sequence ID" value="KAB7504458.1"/>
    <property type="molecule type" value="Genomic_DNA"/>
</dbReference>
<evidence type="ECO:0000256" key="4">
    <source>
        <dbReference type="ARBA" id="ARBA00023242"/>
    </source>
</evidence>
<dbReference type="PROSITE" id="PS50071">
    <property type="entry name" value="HOMEOBOX_2"/>
    <property type="match status" value="1"/>
</dbReference>
<dbReference type="SMART" id="SM00389">
    <property type="entry name" value="HOX"/>
    <property type="match status" value="1"/>
</dbReference>
<gene>
    <name evidence="8" type="primary">vax1</name>
    <name evidence="8" type="ORF">Anas_13304</name>
</gene>
<dbReference type="SUPFAM" id="SSF46689">
    <property type="entry name" value="Homeodomain-like"/>
    <property type="match status" value="1"/>
</dbReference>
<evidence type="ECO:0000256" key="5">
    <source>
        <dbReference type="PROSITE-ProRule" id="PRU00108"/>
    </source>
</evidence>
<dbReference type="PANTHER" id="PTHR24339:SF28">
    <property type="entry name" value="E5-RELATED"/>
    <property type="match status" value="1"/>
</dbReference>
<evidence type="ECO:0000313" key="9">
    <source>
        <dbReference type="Proteomes" id="UP000326759"/>
    </source>
</evidence>
<dbReference type="PANTHER" id="PTHR24339">
    <property type="entry name" value="HOMEOBOX PROTEIN EMX-RELATED"/>
    <property type="match status" value="1"/>
</dbReference>
<dbReference type="InterPro" id="IPR050877">
    <property type="entry name" value="EMX-VAX-Noto_Homeobox_TFs"/>
</dbReference>
<evidence type="ECO:0000256" key="1">
    <source>
        <dbReference type="ARBA" id="ARBA00004123"/>
    </source>
</evidence>
<feature type="domain" description="Homeobox" evidence="7">
    <location>
        <begin position="31"/>
        <end position="91"/>
    </location>
</feature>
<dbReference type="InterPro" id="IPR017970">
    <property type="entry name" value="Homeobox_CS"/>
</dbReference>
<reference evidence="8 9" key="1">
    <citation type="journal article" date="2019" name="PLoS Biol.">
        <title>Sex chromosomes control vertical transmission of feminizing Wolbachia symbionts in an isopod.</title>
        <authorList>
            <person name="Becking T."/>
            <person name="Chebbi M.A."/>
            <person name="Giraud I."/>
            <person name="Moumen B."/>
            <person name="Laverre T."/>
            <person name="Caubet Y."/>
            <person name="Peccoud J."/>
            <person name="Gilbert C."/>
            <person name="Cordaux R."/>
        </authorList>
    </citation>
    <scope>NUCLEOTIDE SEQUENCE [LARGE SCALE GENOMIC DNA]</scope>
    <source>
        <strain evidence="8">ANa2</strain>
        <tissue evidence="8">Whole body excluding digestive tract and cuticle</tissue>
    </source>
</reference>
<dbReference type="GO" id="GO:0005634">
    <property type="term" value="C:nucleus"/>
    <property type="evidence" value="ECO:0007669"/>
    <property type="project" value="UniProtKB-SubCell"/>
</dbReference>
<evidence type="ECO:0000256" key="3">
    <source>
        <dbReference type="ARBA" id="ARBA00023155"/>
    </source>
</evidence>
<dbReference type="PROSITE" id="PS00027">
    <property type="entry name" value="HOMEOBOX_1"/>
    <property type="match status" value="1"/>
</dbReference>
<organism evidence="8 9">
    <name type="scientific">Armadillidium nasatum</name>
    <dbReference type="NCBI Taxonomy" id="96803"/>
    <lineage>
        <taxon>Eukaryota</taxon>
        <taxon>Metazoa</taxon>
        <taxon>Ecdysozoa</taxon>
        <taxon>Arthropoda</taxon>
        <taxon>Crustacea</taxon>
        <taxon>Multicrustacea</taxon>
        <taxon>Malacostraca</taxon>
        <taxon>Eumalacostraca</taxon>
        <taxon>Peracarida</taxon>
        <taxon>Isopoda</taxon>
        <taxon>Oniscidea</taxon>
        <taxon>Crinocheta</taxon>
        <taxon>Armadillidiidae</taxon>
        <taxon>Armadillidium</taxon>
    </lineage>
</organism>
<dbReference type="Pfam" id="PF00046">
    <property type="entry name" value="Homeodomain"/>
    <property type="match status" value="1"/>
</dbReference>
<dbReference type="Proteomes" id="UP000326759">
    <property type="component" value="Unassembled WGS sequence"/>
</dbReference>
<keyword evidence="4 5" id="KW-0539">Nucleus</keyword>
<keyword evidence="2 5" id="KW-0238">DNA-binding</keyword>
<protein>
    <submittedName>
        <fullName evidence="8">Ventral anterior homeobox 1</fullName>
    </submittedName>
</protein>
<evidence type="ECO:0000256" key="2">
    <source>
        <dbReference type="ARBA" id="ARBA00023125"/>
    </source>
</evidence>
<evidence type="ECO:0000313" key="8">
    <source>
        <dbReference type="EMBL" id="KAB7504458.1"/>
    </source>
</evidence>
<dbReference type="GO" id="GO:0030182">
    <property type="term" value="P:neuron differentiation"/>
    <property type="evidence" value="ECO:0007669"/>
    <property type="project" value="TreeGrafter"/>
</dbReference>
<dbReference type="GO" id="GO:0000981">
    <property type="term" value="F:DNA-binding transcription factor activity, RNA polymerase II-specific"/>
    <property type="evidence" value="ECO:0007669"/>
    <property type="project" value="InterPro"/>
</dbReference>
<dbReference type="InterPro" id="IPR000047">
    <property type="entry name" value="HTH_motif"/>
</dbReference>
<dbReference type="CDD" id="cd00086">
    <property type="entry name" value="homeodomain"/>
    <property type="match status" value="1"/>
</dbReference>
<accession>A0A5N5TEF0</accession>
<dbReference type="Gene3D" id="1.10.10.60">
    <property type="entry name" value="Homeodomain-like"/>
    <property type="match status" value="1"/>
</dbReference>
<dbReference type="GO" id="GO:0000978">
    <property type="term" value="F:RNA polymerase II cis-regulatory region sequence-specific DNA binding"/>
    <property type="evidence" value="ECO:0007669"/>
    <property type="project" value="TreeGrafter"/>
</dbReference>
<name>A0A5N5TEF0_9CRUS</name>
<keyword evidence="3 5" id="KW-0371">Homeobox</keyword>